<reference evidence="3 4" key="1">
    <citation type="submission" date="2022-08" db="EMBL/GenBank/DDBJ databases">
        <authorList>
            <person name="Li F."/>
        </authorList>
    </citation>
    <scope>NUCLEOTIDE SEQUENCE [LARGE SCALE GENOMIC DNA]</scope>
    <source>
        <strain evidence="3 4">10F1B-8-1</strain>
    </source>
</reference>
<feature type="transmembrane region" description="Helical" evidence="1">
    <location>
        <begin position="499"/>
        <end position="518"/>
    </location>
</feature>
<feature type="chain" id="PRO_5047097069" evidence="2">
    <location>
        <begin position="32"/>
        <end position="535"/>
    </location>
</feature>
<feature type="transmembrane region" description="Helical" evidence="1">
    <location>
        <begin position="217"/>
        <end position="238"/>
    </location>
</feature>
<dbReference type="EMBL" id="JANTHX010000008">
    <property type="protein sequence ID" value="MCS0500421.1"/>
    <property type="molecule type" value="Genomic_DNA"/>
</dbReference>
<keyword evidence="2" id="KW-0732">Signal</keyword>
<feature type="transmembrane region" description="Helical" evidence="1">
    <location>
        <begin position="393"/>
        <end position="414"/>
    </location>
</feature>
<feature type="transmembrane region" description="Helical" evidence="1">
    <location>
        <begin position="282"/>
        <end position="298"/>
    </location>
</feature>
<feature type="transmembrane region" description="Helical" evidence="1">
    <location>
        <begin position="434"/>
        <end position="455"/>
    </location>
</feature>
<feature type="transmembrane region" description="Helical" evidence="1">
    <location>
        <begin position="310"/>
        <end position="334"/>
    </location>
</feature>
<keyword evidence="1" id="KW-0472">Membrane</keyword>
<feature type="transmembrane region" description="Helical" evidence="1">
    <location>
        <begin position="467"/>
        <end position="487"/>
    </location>
</feature>
<evidence type="ECO:0000256" key="1">
    <source>
        <dbReference type="SAM" id="Phobius"/>
    </source>
</evidence>
<feature type="signal peptide" evidence="2">
    <location>
        <begin position="1"/>
        <end position="31"/>
    </location>
</feature>
<keyword evidence="4" id="KW-1185">Reference proteome</keyword>
<evidence type="ECO:0000313" key="3">
    <source>
        <dbReference type="EMBL" id="MCS0500421.1"/>
    </source>
</evidence>
<feature type="transmembrane region" description="Helical" evidence="1">
    <location>
        <begin position="370"/>
        <end position="386"/>
    </location>
</feature>
<evidence type="ECO:0000313" key="4">
    <source>
        <dbReference type="Proteomes" id="UP001205337"/>
    </source>
</evidence>
<keyword evidence="1" id="KW-1133">Transmembrane helix</keyword>
<sequence>MTARLRRAAAGLLVLATALAGALGAAAPAVADEAACADATLATGGYTVFPLETRFVPPPLRGTGWDCATRVADRPFEDGDQGIAYILLWAGVDAARAIGILERFASAGWLQGDETIVATAVDGRSENRGMAASALRSWDPPPSQIITRFGDARTGEDIIEYEFEDGALDVIDPVATALTLQISVFANAPYDATGLSDPSVLSSLRTIAQALPSSTQLAVLGGSAVFLMLIVGFPGYLLNKVVEKRWLGFMDWLRARRRRRTAPTDPDAGEGVAPTARRRAPWLVWPGFLVAAVVSGFVDPDFGLNPMSLRLLVTALISFVLLNVAGWVVIIAVLRRVQPEARPRVVFRWGSLVLLAVTVLVARLLQFEPGVVFGLVAGLAFAVALASSRDALVILLGSSVALAVALLAWVGYSLLAPVADGATDSVALRGAVELLSGLVVEGISTLPLALLPLLALDGAVLFAWRKWVWGVAYAVGAAAFVLVMFTIPEAWGEIGGGFGRWLLLFTGLGALAVAVWVVDVVIERRRAVPAAEGAG</sequence>
<feature type="transmembrane region" description="Helical" evidence="1">
    <location>
        <begin position="346"/>
        <end position="364"/>
    </location>
</feature>
<proteinExistence type="predicted"/>
<keyword evidence="1" id="KW-0812">Transmembrane</keyword>
<comment type="caution">
    <text evidence="3">The sequence shown here is derived from an EMBL/GenBank/DDBJ whole genome shotgun (WGS) entry which is preliminary data.</text>
</comment>
<gene>
    <name evidence="3" type="ORF">NUH29_12770</name>
</gene>
<evidence type="ECO:0000256" key="2">
    <source>
        <dbReference type="SAM" id="SignalP"/>
    </source>
</evidence>
<accession>A0ABT1ZI99</accession>
<dbReference type="Proteomes" id="UP001205337">
    <property type="component" value="Unassembled WGS sequence"/>
</dbReference>
<protein>
    <submittedName>
        <fullName evidence="3">Uncharacterized protein</fullName>
    </submittedName>
</protein>
<dbReference type="RefSeq" id="WP_258799585.1">
    <property type="nucleotide sequence ID" value="NZ_JANTHX010000008.1"/>
</dbReference>
<name>A0ABT1ZI99_9MICO</name>
<organism evidence="3 4">
    <name type="scientific">Protaetiibacter mangrovi</name>
    <dbReference type="NCBI Taxonomy" id="2970926"/>
    <lineage>
        <taxon>Bacteria</taxon>
        <taxon>Bacillati</taxon>
        <taxon>Actinomycetota</taxon>
        <taxon>Actinomycetes</taxon>
        <taxon>Micrococcales</taxon>
        <taxon>Microbacteriaceae</taxon>
        <taxon>Protaetiibacter</taxon>
    </lineage>
</organism>